<gene>
    <name evidence="1" type="ORF">GEAM_2631</name>
</gene>
<sequence>MEQEDFFYHLQPLFEGLGADPSSLGPAWNYEIAFEHLQLHLSGAKSGRVLMATRLGKPMSEDDGELGWKLLEMNGFNQEVPAFHHSATADKFIVLWVELQIENWKGIELTAMLNRFLSHAMQVSERLRQPSASPKAKKLVPAAHELMIRQRHNF</sequence>
<dbReference type="EMBL" id="JMPJ01000063">
    <property type="protein sequence ID" value="KFC79848.1"/>
    <property type="molecule type" value="Genomic_DNA"/>
</dbReference>
<reference evidence="1 2" key="1">
    <citation type="submission" date="2014-05" db="EMBL/GenBank/DDBJ databases">
        <title>ATOL: Assembling a taxonomically balanced genome-scale reconstruction of the evolutionary history of the Enterobacteriaceae.</title>
        <authorList>
            <person name="Plunkett G.III."/>
            <person name="Neeno-Eckwall E.C."/>
            <person name="Glasner J.D."/>
            <person name="Perna N.T."/>
        </authorList>
    </citation>
    <scope>NUCLEOTIDE SEQUENCE [LARGE SCALE GENOMIC DNA]</scope>
    <source>
        <strain evidence="1 2">ATCC 33852</strain>
    </source>
</reference>
<dbReference type="RefSeq" id="WP_034792196.1">
    <property type="nucleotide sequence ID" value="NZ_JMPJ01000063.1"/>
</dbReference>
<dbReference type="Gene3D" id="3.30.1460.10">
    <property type="match status" value="1"/>
</dbReference>
<evidence type="ECO:0000313" key="1">
    <source>
        <dbReference type="EMBL" id="KFC79848.1"/>
    </source>
</evidence>
<dbReference type="STRING" id="910964.GEAM_2631"/>
<dbReference type="Proteomes" id="UP000028640">
    <property type="component" value="Unassembled WGS sequence"/>
</dbReference>
<dbReference type="OrthoDB" id="10009167at2"/>
<dbReference type="GeneID" id="78382850"/>
<dbReference type="GO" id="GO:0030254">
    <property type="term" value="P:protein secretion by the type III secretion system"/>
    <property type="evidence" value="ECO:0007669"/>
    <property type="project" value="InterPro"/>
</dbReference>
<proteinExistence type="predicted"/>
<evidence type="ECO:0000313" key="2">
    <source>
        <dbReference type="Proteomes" id="UP000028640"/>
    </source>
</evidence>
<dbReference type="InterPro" id="IPR010261">
    <property type="entry name" value="Tir_chaperone"/>
</dbReference>
<protein>
    <submittedName>
        <fullName evidence="1">Uncharacterized protein</fullName>
    </submittedName>
</protein>
<keyword evidence="2" id="KW-1185">Reference proteome</keyword>
<name>A0A085G803_EWIA3</name>
<dbReference type="AlphaFoldDB" id="A0A085G803"/>
<dbReference type="Pfam" id="PF05932">
    <property type="entry name" value="CesT"/>
    <property type="match status" value="1"/>
</dbReference>
<dbReference type="SUPFAM" id="SSF69635">
    <property type="entry name" value="Type III secretory system chaperone-like"/>
    <property type="match status" value="1"/>
</dbReference>
<comment type="caution">
    <text evidence="1">The sequence shown here is derived from an EMBL/GenBank/DDBJ whole genome shotgun (WGS) entry which is preliminary data.</text>
</comment>
<organism evidence="1 2">
    <name type="scientific">Ewingella americana (strain ATCC 33852 / DSM 4580 / CCUG 14506 / JCM 5911 / LMG 7869 / NCTC 12157 / CDC 1468-78)</name>
    <dbReference type="NCBI Taxonomy" id="910964"/>
    <lineage>
        <taxon>Bacteria</taxon>
        <taxon>Pseudomonadati</taxon>
        <taxon>Pseudomonadota</taxon>
        <taxon>Gammaproteobacteria</taxon>
        <taxon>Enterobacterales</taxon>
        <taxon>Yersiniaceae</taxon>
        <taxon>Ewingella</taxon>
    </lineage>
</organism>
<accession>A0A085G803</accession>